<protein>
    <submittedName>
        <fullName evidence="1">Uncharacterized protein</fullName>
    </submittedName>
</protein>
<comment type="caution">
    <text evidence="1">The sequence shown here is derived from an EMBL/GenBank/DDBJ whole genome shotgun (WGS) entry which is preliminary data.</text>
</comment>
<sequence>MLQPNFNWGIYITQEQEYMVMYSCSMPMISVLCLHPNCNFFPLPGTQLCREPSKKTCTACGISASPPKGVINWGDSFRSHSLTSVPGLDPFPSSSSQWDVASTKSYPMTASNSHWNCGKVPQRYSGVRIF</sequence>
<accession>A0AAV4T760</accession>
<dbReference type="EMBL" id="BPLR01010859">
    <property type="protein sequence ID" value="GIY42518.1"/>
    <property type="molecule type" value="Genomic_DNA"/>
</dbReference>
<dbReference type="Proteomes" id="UP001054945">
    <property type="component" value="Unassembled WGS sequence"/>
</dbReference>
<proteinExistence type="predicted"/>
<organism evidence="1 2">
    <name type="scientific">Caerostris extrusa</name>
    <name type="common">Bark spider</name>
    <name type="synonym">Caerostris bankana</name>
    <dbReference type="NCBI Taxonomy" id="172846"/>
    <lineage>
        <taxon>Eukaryota</taxon>
        <taxon>Metazoa</taxon>
        <taxon>Ecdysozoa</taxon>
        <taxon>Arthropoda</taxon>
        <taxon>Chelicerata</taxon>
        <taxon>Arachnida</taxon>
        <taxon>Araneae</taxon>
        <taxon>Araneomorphae</taxon>
        <taxon>Entelegynae</taxon>
        <taxon>Araneoidea</taxon>
        <taxon>Araneidae</taxon>
        <taxon>Caerostris</taxon>
    </lineage>
</organism>
<keyword evidence="2" id="KW-1185">Reference proteome</keyword>
<gene>
    <name evidence="1" type="primary">AVEN_161831_1</name>
    <name evidence="1" type="ORF">CEXT_563671</name>
</gene>
<reference evidence="1 2" key="1">
    <citation type="submission" date="2021-06" db="EMBL/GenBank/DDBJ databases">
        <title>Caerostris extrusa draft genome.</title>
        <authorList>
            <person name="Kono N."/>
            <person name="Arakawa K."/>
        </authorList>
    </citation>
    <scope>NUCLEOTIDE SEQUENCE [LARGE SCALE GENOMIC DNA]</scope>
</reference>
<name>A0AAV4T760_CAEEX</name>
<evidence type="ECO:0000313" key="1">
    <source>
        <dbReference type="EMBL" id="GIY42518.1"/>
    </source>
</evidence>
<evidence type="ECO:0000313" key="2">
    <source>
        <dbReference type="Proteomes" id="UP001054945"/>
    </source>
</evidence>
<dbReference type="AlphaFoldDB" id="A0AAV4T760"/>